<keyword evidence="3 11" id="KW-0547">Nucleotide-binding</keyword>
<proteinExistence type="inferred from homology"/>
<dbReference type="NCBIfam" id="TIGR01074">
    <property type="entry name" value="rep"/>
    <property type="match status" value="1"/>
</dbReference>
<dbReference type="Gene3D" id="3.40.50.300">
    <property type="entry name" value="P-loop containing nucleotide triphosphate hydrolases"/>
    <property type="match status" value="2"/>
</dbReference>
<dbReference type="RefSeq" id="WP_072327141.1">
    <property type="nucleotide sequence ID" value="NZ_FPJW01000013.1"/>
</dbReference>
<keyword evidence="16" id="KW-1185">Reference proteome</keyword>
<dbReference type="GO" id="GO:0000725">
    <property type="term" value="P:recombinational repair"/>
    <property type="evidence" value="ECO:0007669"/>
    <property type="project" value="TreeGrafter"/>
</dbReference>
<dbReference type="PROSITE" id="PS51198">
    <property type="entry name" value="UVRD_HELICASE_ATP_BIND"/>
    <property type="match status" value="1"/>
</dbReference>
<dbReference type="PANTHER" id="PTHR11070">
    <property type="entry name" value="UVRD / RECB / PCRA DNA HELICASE FAMILY MEMBER"/>
    <property type="match status" value="1"/>
</dbReference>
<evidence type="ECO:0000313" key="16">
    <source>
        <dbReference type="Proteomes" id="UP000182350"/>
    </source>
</evidence>
<dbReference type="InterPro" id="IPR014016">
    <property type="entry name" value="UvrD-like_ATP-bd"/>
</dbReference>
<gene>
    <name evidence="11" type="primary">rep</name>
    <name evidence="15" type="ORF">SAMN02745752_02826</name>
</gene>
<feature type="binding site" evidence="11">
    <location>
        <position position="283"/>
    </location>
    <ligand>
        <name>ATP</name>
        <dbReference type="ChEBI" id="CHEBI:30616"/>
    </ligand>
</feature>
<dbReference type="InterPro" id="IPR013986">
    <property type="entry name" value="DExx_box_DNA_helicase_dom_sf"/>
</dbReference>
<dbReference type="Pfam" id="PF13361">
    <property type="entry name" value="UvrD_C"/>
    <property type="match status" value="1"/>
</dbReference>
<evidence type="ECO:0000256" key="12">
    <source>
        <dbReference type="PROSITE-ProRule" id="PRU00560"/>
    </source>
</evidence>
<feature type="domain" description="UvrD-like helicase C-terminal" evidence="14">
    <location>
        <begin position="286"/>
        <end position="569"/>
    </location>
</feature>
<keyword evidence="6 11" id="KW-0067">ATP-binding</keyword>
<dbReference type="GO" id="GO:0003697">
    <property type="term" value="F:single-stranded DNA binding"/>
    <property type="evidence" value="ECO:0007669"/>
    <property type="project" value="UniProtKB-UniRule"/>
</dbReference>
<dbReference type="InterPro" id="IPR000212">
    <property type="entry name" value="DNA_helicase_UvrD/REP"/>
</dbReference>
<evidence type="ECO:0000259" key="13">
    <source>
        <dbReference type="PROSITE" id="PS51198"/>
    </source>
</evidence>
<evidence type="ECO:0000256" key="1">
    <source>
        <dbReference type="ARBA" id="ARBA00009922"/>
    </source>
</evidence>
<dbReference type="AlphaFoldDB" id="A0A1K1ZSP5"/>
<evidence type="ECO:0000256" key="4">
    <source>
        <dbReference type="ARBA" id="ARBA00022801"/>
    </source>
</evidence>
<dbReference type="CDD" id="cd18807">
    <property type="entry name" value="SF1_C_UvrD"/>
    <property type="match status" value="1"/>
</dbReference>
<comment type="catalytic activity">
    <reaction evidence="9 11">
        <text>Couples ATP hydrolysis with the unwinding of duplex DNA by translocating in the 3'-5' direction.</text>
        <dbReference type="EC" id="5.6.2.4"/>
    </reaction>
</comment>
<dbReference type="GO" id="GO:0006260">
    <property type="term" value="P:DNA replication"/>
    <property type="evidence" value="ECO:0007669"/>
    <property type="project" value="UniProtKB-UniRule"/>
</dbReference>
<dbReference type="STRING" id="1122209.SAMN02745752_02826"/>
<dbReference type="Proteomes" id="UP000182350">
    <property type="component" value="Unassembled WGS sequence"/>
</dbReference>
<evidence type="ECO:0000256" key="3">
    <source>
        <dbReference type="ARBA" id="ARBA00022741"/>
    </source>
</evidence>
<dbReference type="GO" id="GO:0005829">
    <property type="term" value="C:cytosol"/>
    <property type="evidence" value="ECO:0007669"/>
    <property type="project" value="TreeGrafter"/>
</dbReference>
<dbReference type="CDD" id="cd17932">
    <property type="entry name" value="DEXQc_UvrD"/>
    <property type="match status" value="1"/>
</dbReference>
<dbReference type="EMBL" id="FPJW01000013">
    <property type="protein sequence ID" value="SFX77151.1"/>
    <property type="molecule type" value="Genomic_DNA"/>
</dbReference>
<dbReference type="InterPro" id="IPR027417">
    <property type="entry name" value="P-loop_NTPase"/>
</dbReference>
<reference evidence="15 16" key="1">
    <citation type="submission" date="2016-11" db="EMBL/GenBank/DDBJ databases">
        <authorList>
            <person name="Jaros S."/>
            <person name="Januszkiewicz K."/>
            <person name="Wedrychowicz H."/>
        </authorList>
    </citation>
    <scope>NUCLEOTIDE SEQUENCE [LARGE SCALE GENOMIC DNA]</scope>
    <source>
        <strain evidence="15 16">DSM 21637</strain>
    </source>
</reference>
<evidence type="ECO:0000256" key="7">
    <source>
        <dbReference type="ARBA" id="ARBA00023125"/>
    </source>
</evidence>
<evidence type="ECO:0000256" key="6">
    <source>
        <dbReference type="ARBA" id="ARBA00022840"/>
    </source>
</evidence>
<comment type="catalytic activity">
    <reaction evidence="10 11">
        <text>ATP + H2O = ADP + phosphate + H(+)</text>
        <dbReference type="Rhea" id="RHEA:13065"/>
        <dbReference type="ChEBI" id="CHEBI:15377"/>
        <dbReference type="ChEBI" id="CHEBI:15378"/>
        <dbReference type="ChEBI" id="CHEBI:30616"/>
        <dbReference type="ChEBI" id="CHEBI:43474"/>
        <dbReference type="ChEBI" id="CHEBI:456216"/>
        <dbReference type="EC" id="5.6.2.4"/>
    </reaction>
</comment>
<comment type="function">
    <text evidence="11">Rep helicase is a single-stranded DNA-dependent ATPase involved in DNA replication; it can initiate unwinding at a nick in the DNA. It binds to the single-stranded DNA and acts in a progressive fashion along the DNA in the 3' to 5' direction.</text>
</comment>
<evidence type="ECO:0000256" key="9">
    <source>
        <dbReference type="ARBA" id="ARBA00034617"/>
    </source>
</evidence>
<dbReference type="EC" id="5.6.2.4" evidence="11"/>
<comment type="subunit">
    <text evidence="11">Homodimer.</text>
</comment>
<dbReference type="GO" id="GO:0016887">
    <property type="term" value="F:ATP hydrolysis activity"/>
    <property type="evidence" value="ECO:0007669"/>
    <property type="project" value="RHEA"/>
</dbReference>
<dbReference type="OrthoDB" id="9806690at2"/>
<evidence type="ECO:0000313" key="15">
    <source>
        <dbReference type="EMBL" id="SFX77151.1"/>
    </source>
</evidence>
<dbReference type="PANTHER" id="PTHR11070:SF64">
    <property type="entry name" value="ATP-DEPENDENT DNA HELICASE REP"/>
    <property type="match status" value="1"/>
</dbReference>
<keyword evidence="7 11" id="KW-0238">DNA-binding</keyword>
<keyword evidence="5 11" id="KW-0347">Helicase</keyword>
<dbReference type="HAMAP" id="MF_01920">
    <property type="entry name" value="Helicase_Rep"/>
    <property type="match status" value="1"/>
</dbReference>
<dbReference type="InterPro" id="IPR014017">
    <property type="entry name" value="DNA_helicase_UvrD-like_C"/>
</dbReference>
<keyword evidence="8 11" id="KW-0413">Isomerase</keyword>
<dbReference type="Gene3D" id="1.10.10.160">
    <property type="match status" value="1"/>
</dbReference>
<keyword evidence="4 11" id="KW-0378">Hydrolase</keyword>
<comment type="similarity">
    <text evidence="1 11">Belongs to the helicase family. UvrD subfamily.</text>
</comment>
<keyword evidence="2 11" id="KW-0235">DNA replication</keyword>
<evidence type="ECO:0000256" key="8">
    <source>
        <dbReference type="ARBA" id="ARBA00023235"/>
    </source>
</evidence>
<feature type="binding site" evidence="12">
    <location>
        <begin position="27"/>
        <end position="34"/>
    </location>
    <ligand>
        <name>ATP</name>
        <dbReference type="ChEBI" id="CHEBI:30616"/>
    </ligand>
</feature>
<evidence type="ECO:0000256" key="5">
    <source>
        <dbReference type="ARBA" id="ARBA00022806"/>
    </source>
</evidence>
<evidence type="ECO:0000256" key="2">
    <source>
        <dbReference type="ARBA" id="ARBA00022705"/>
    </source>
</evidence>
<dbReference type="Pfam" id="PF00580">
    <property type="entry name" value="UvrD-helicase"/>
    <property type="match status" value="1"/>
</dbReference>
<dbReference type="InterPro" id="IPR005752">
    <property type="entry name" value="Helicase_Rep"/>
</dbReference>
<organism evidence="15 16">
    <name type="scientific">Marinospirillum alkaliphilum DSM 21637</name>
    <dbReference type="NCBI Taxonomy" id="1122209"/>
    <lineage>
        <taxon>Bacteria</taxon>
        <taxon>Pseudomonadati</taxon>
        <taxon>Pseudomonadota</taxon>
        <taxon>Gammaproteobacteria</taxon>
        <taxon>Oceanospirillales</taxon>
        <taxon>Oceanospirillaceae</taxon>
        <taxon>Marinospirillum</taxon>
    </lineage>
</organism>
<dbReference type="PROSITE" id="PS51217">
    <property type="entry name" value="UVRD_HELICASE_CTER"/>
    <property type="match status" value="1"/>
</dbReference>
<dbReference type="Gene3D" id="1.10.486.10">
    <property type="entry name" value="PCRA, domain 4"/>
    <property type="match status" value="1"/>
</dbReference>
<dbReference type="GO" id="GO:0043138">
    <property type="term" value="F:3'-5' DNA helicase activity"/>
    <property type="evidence" value="ECO:0007669"/>
    <property type="project" value="UniProtKB-UniRule"/>
</dbReference>
<dbReference type="GO" id="GO:0005524">
    <property type="term" value="F:ATP binding"/>
    <property type="evidence" value="ECO:0007669"/>
    <property type="project" value="UniProtKB-UniRule"/>
</dbReference>
<feature type="domain" description="UvrD-like helicase ATP-binding" evidence="13">
    <location>
        <begin position="6"/>
        <end position="285"/>
    </location>
</feature>
<evidence type="ECO:0000256" key="10">
    <source>
        <dbReference type="ARBA" id="ARBA00048988"/>
    </source>
</evidence>
<accession>A0A1K1ZSP5</accession>
<evidence type="ECO:0000256" key="11">
    <source>
        <dbReference type="HAMAP-Rule" id="MF_01920"/>
    </source>
</evidence>
<evidence type="ECO:0000259" key="14">
    <source>
        <dbReference type="PROSITE" id="PS51217"/>
    </source>
</evidence>
<name>A0A1K1ZSP5_9GAMM</name>
<sequence>MQKILARLNDRQLEAVQQVDSPLLVLAGAGSGKTSVITSKIAYLIRSRGMAARNICAVTFTNKAAREMRERVGKMLSREEAKGLTVSTFHSLGLDIIRREVKHLGYKSGFSLFDTEDSRALLRDLMHKDAQVDADVVNQVQHLISNWKNDLVEPDTAAAVAENPSERLAAQVYEHYNRHLQAYNAVDFDDLIRLPVLLFQQQPEVLEKWQHRMHYLLIDEYQDTNISQYRLVKLLTNLRRTFTVVGDDDQSIYAWRGARPENLIQLGEDFPNLKIIKLEQNYRSTGRILKVANHLIAHNPHLHEKSLWSQLGYGDPIRVIECASEEAEAERIAAEIMTRKIKEQASWKDFAVLYRGNFQSRIVEIKLQAFQIPYKISGGTSFFARNEIKDIMGYLRLLINPADDNAFLRIINIPRREIGPAILEKLATYARDRGVSLFAACHEMGLEQYLKEHQVEKLRRFTHWMDSIIRRCESDDPIAAIGEMIRDMDYEAWLYQNASTPTVAERRYANIWTLIDSLSDTLKRMQEDDDQVGIREAIARLVLRDLLEQQEEEDDSDKVQLLTLHASKGLEFPQVFLMGMEEELLPHRNAIESDTIEEERRLAYVGITRAQQQLTLTLAKQRKTYGEMLNCTPSRFLDELPQDDLKWEGRVTDTQSPEERKQRKQDRINALRAMLNN</sequence>
<protein>
    <recommendedName>
        <fullName evidence="11">ATP-dependent DNA helicase Rep</fullName>
        <ecNumber evidence="11">5.6.2.4</ecNumber>
    </recommendedName>
    <alternativeName>
        <fullName evidence="11">DNA 3'-5' helicase Rep</fullName>
    </alternativeName>
</protein>
<dbReference type="SUPFAM" id="SSF52540">
    <property type="entry name" value="P-loop containing nucleoside triphosphate hydrolases"/>
    <property type="match status" value="1"/>
</dbReference>